<dbReference type="RefSeq" id="WP_051547466.1">
    <property type="nucleotide sequence ID" value="NZ_JAJA02000001.1"/>
</dbReference>
<organism evidence="3 4">
    <name type="scientific">Lysobacter capsici AZ78</name>
    <dbReference type="NCBI Taxonomy" id="1444315"/>
    <lineage>
        <taxon>Bacteria</taxon>
        <taxon>Pseudomonadati</taxon>
        <taxon>Pseudomonadota</taxon>
        <taxon>Gammaproteobacteria</taxon>
        <taxon>Lysobacterales</taxon>
        <taxon>Lysobacteraceae</taxon>
        <taxon>Lysobacter</taxon>
    </lineage>
</organism>
<dbReference type="InterPro" id="IPR007298">
    <property type="entry name" value="Cu-R_lipoprotein_NlpE"/>
</dbReference>
<evidence type="ECO:0000313" key="3">
    <source>
        <dbReference type="EMBL" id="KWS02570.1"/>
    </source>
</evidence>
<feature type="signal peptide" evidence="2">
    <location>
        <begin position="1"/>
        <end position="20"/>
    </location>
</feature>
<dbReference type="EMBL" id="JAJA02000001">
    <property type="protein sequence ID" value="KWS02570.1"/>
    <property type="molecule type" value="Genomic_DNA"/>
</dbReference>
<dbReference type="Proteomes" id="UP000023435">
    <property type="component" value="Unassembled WGS sequence"/>
</dbReference>
<keyword evidence="2" id="KW-0732">Signal</keyword>
<dbReference type="Gene3D" id="2.40.128.640">
    <property type="match status" value="1"/>
</dbReference>
<feature type="region of interest" description="Disordered" evidence="1">
    <location>
        <begin position="98"/>
        <end position="128"/>
    </location>
</feature>
<feature type="compositionally biased region" description="Low complexity" evidence="1">
    <location>
        <begin position="27"/>
        <end position="38"/>
    </location>
</feature>
<evidence type="ECO:0000313" key="4">
    <source>
        <dbReference type="Proteomes" id="UP000023435"/>
    </source>
</evidence>
<dbReference type="Pfam" id="PF04170">
    <property type="entry name" value="NlpE"/>
    <property type="match status" value="1"/>
</dbReference>
<dbReference type="PROSITE" id="PS51257">
    <property type="entry name" value="PROKAR_LIPOPROTEIN"/>
    <property type="match status" value="1"/>
</dbReference>
<keyword evidence="4" id="KW-1185">Reference proteome</keyword>
<feature type="region of interest" description="Disordered" evidence="1">
    <location>
        <begin position="27"/>
        <end position="52"/>
    </location>
</feature>
<feature type="chain" id="PRO_5007180316" evidence="2">
    <location>
        <begin position="21"/>
        <end position="164"/>
    </location>
</feature>
<sequence length="164" mass="16999">MNQKLLALACLAALALSACNKPAEAPAAPAEAAKVAEPAPAPEPAPVAEAPKPGFDVAAFAGSFSGTLPCADCSGIDTKIEFKADGSYAIDETYQGKKDGAAKGDGTWTAEEDGKRLRLDPNSKTDPDRLFEVVSHEEIRQLDTEGKAITSQANLSLKRASAAQ</sequence>
<protein>
    <submittedName>
        <fullName evidence="3">Copper homeostasis protein CutF</fullName>
    </submittedName>
</protein>
<accession>A0A125U0B5</accession>
<feature type="compositionally biased region" description="Basic and acidic residues" evidence="1">
    <location>
        <begin position="112"/>
        <end position="128"/>
    </location>
</feature>
<gene>
    <name evidence="3" type="ORF">AZ78_0114</name>
</gene>
<comment type="caution">
    <text evidence="3">The sequence shown here is derived from an EMBL/GenBank/DDBJ whole genome shotgun (WGS) entry which is preliminary data.</text>
</comment>
<dbReference type="AlphaFoldDB" id="A0A125U0B5"/>
<reference evidence="3 4" key="1">
    <citation type="journal article" date="2014" name="Genome Announc.">
        <title>Draft Genome Sequence of Lysobacter capsici AZ78, a Bacterium Antagonistic to Plant-Pathogenic Oomycetes.</title>
        <authorList>
            <person name="Puopolo G."/>
            <person name="Sonego P."/>
            <person name="Engelen K."/>
            <person name="Pertot I."/>
        </authorList>
    </citation>
    <scope>NUCLEOTIDE SEQUENCE [LARGE SCALE GENOMIC DNA]</scope>
    <source>
        <strain evidence="3 4">AZ78</strain>
    </source>
</reference>
<proteinExistence type="predicted"/>
<dbReference type="OrthoDB" id="5348860at2"/>
<evidence type="ECO:0000256" key="1">
    <source>
        <dbReference type="SAM" id="MobiDB-lite"/>
    </source>
</evidence>
<evidence type="ECO:0000256" key="2">
    <source>
        <dbReference type="SAM" id="SignalP"/>
    </source>
</evidence>
<name>A0A125U0B5_9GAMM</name>